<proteinExistence type="predicted"/>
<reference evidence="1 2" key="1">
    <citation type="submission" date="2017-11" db="EMBL/GenBank/DDBJ databases">
        <title>A major lineage of nontailed dsDNA viruses as unrecognized killers of marine bacteria.</title>
        <authorList>
            <person name="Kauffman K.M."/>
            <person name="Hussain F.A."/>
            <person name="Yang J."/>
            <person name="Arevalo P."/>
            <person name="Brown J.M."/>
            <person name="Chang W.K."/>
            <person name="VanInsberghe D."/>
            <person name="Elsherbini J."/>
            <person name="Cutler M.B."/>
            <person name="Kelly L."/>
            <person name="Polz M.F."/>
        </authorList>
    </citation>
    <scope>NUCLEOTIDE SEQUENCE [LARGE SCALE GENOMIC DNA]</scope>
</reference>
<name>A0A2I7RJ37_9CAUD</name>
<keyword evidence="2" id="KW-1185">Reference proteome</keyword>
<dbReference type="EMBL" id="MG592554">
    <property type="protein sequence ID" value="AUR93645.1"/>
    <property type="molecule type" value="Genomic_DNA"/>
</dbReference>
<organism evidence="1 2">
    <name type="scientific">Vibrio phage 1.188.A._10N.286.51.A6</name>
    <dbReference type="NCBI Taxonomy" id="1881217"/>
    <lineage>
        <taxon>Viruses</taxon>
        <taxon>Duplodnaviria</taxon>
        <taxon>Heunggongvirae</taxon>
        <taxon>Uroviricota</taxon>
        <taxon>Caudoviricetes</taxon>
        <taxon>Schitoviridae</taxon>
        <taxon>Mukerjeevirus</taxon>
        <taxon>Mukerjeevirus mv51A6</taxon>
    </lineage>
</organism>
<dbReference type="Proteomes" id="UP000267783">
    <property type="component" value="Segment"/>
</dbReference>
<evidence type="ECO:0000313" key="1">
    <source>
        <dbReference type="EMBL" id="AUR93645.1"/>
    </source>
</evidence>
<sequence length="62" mass="7031">MITLRYRCNHCRLPQEIPLYRTTLLHGETITLKCTDCGESSEMSLAIYPCEKGADHEESTGN</sequence>
<evidence type="ECO:0000313" key="2">
    <source>
        <dbReference type="Proteomes" id="UP000267783"/>
    </source>
</evidence>
<gene>
    <name evidence="1" type="ORF">NVP1188A_77</name>
</gene>
<accession>A0A2I7RJ37</accession>
<protein>
    <submittedName>
        <fullName evidence="1">Uncharacterized protein</fullName>
    </submittedName>
</protein>